<evidence type="ECO:0000313" key="2">
    <source>
        <dbReference type="EMBL" id="QCX01414.1"/>
    </source>
</evidence>
<organism evidence="2 3">
    <name type="scientific">Aggregatimonas sangjinii</name>
    <dbReference type="NCBI Taxonomy" id="2583587"/>
    <lineage>
        <taxon>Bacteria</taxon>
        <taxon>Pseudomonadati</taxon>
        <taxon>Bacteroidota</taxon>
        <taxon>Flavobacteriia</taxon>
        <taxon>Flavobacteriales</taxon>
        <taxon>Flavobacteriaceae</taxon>
        <taxon>Aggregatimonas</taxon>
    </lineage>
</organism>
<dbReference type="InterPro" id="IPR046744">
    <property type="entry name" value="DUF6794"/>
</dbReference>
<evidence type="ECO:0000313" key="3">
    <source>
        <dbReference type="Proteomes" id="UP000310017"/>
    </source>
</evidence>
<proteinExistence type="predicted"/>
<dbReference type="OrthoDB" id="983155at2"/>
<accession>A0A5B7SXD1</accession>
<name>A0A5B7SXD1_9FLAO</name>
<sequence length="250" mass="29796">MKNFVILVLILTFSSCQKREEIPKELIYSFEYLNENWEKKEIDKFKSISENDTTPRDYHFGIGLHIRNNLLRHNPKSDSIVKFFNDLKIHHFDYMSGIILTSYHRHLNEKDVNLKEQVNRIIEMLKPTVDCQNRRKKKAKELYNSFKVNDTISVQMPVSTFSNNKSVVSYNCPNNNWQFDNAKDLLIDGIITEKYIRKDSFSDNPNEIYEEYNFKLKILKMNNPDIHYFTRQVTTGDEIELPLDYSYNVE</sequence>
<evidence type="ECO:0000259" key="1">
    <source>
        <dbReference type="Pfam" id="PF20594"/>
    </source>
</evidence>
<reference evidence="2 3" key="1">
    <citation type="submission" date="2019-05" db="EMBL/GenBank/DDBJ databases">
        <title>Genome sequencing of F202Z8.</title>
        <authorList>
            <person name="Kwon Y.M."/>
        </authorList>
    </citation>
    <scope>NUCLEOTIDE SEQUENCE [LARGE SCALE GENOMIC DNA]</scope>
    <source>
        <strain evidence="2 3">F202Z8</strain>
    </source>
</reference>
<dbReference type="EMBL" id="CP040710">
    <property type="protein sequence ID" value="QCX01414.1"/>
    <property type="molecule type" value="Genomic_DNA"/>
</dbReference>
<dbReference type="RefSeq" id="WP_138853753.1">
    <property type="nucleotide sequence ID" value="NZ_CP040710.1"/>
</dbReference>
<dbReference type="KEGG" id="asag:FGM00_15345"/>
<protein>
    <recommendedName>
        <fullName evidence="1">DUF6794 domain-containing protein</fullName>
    </recommendedName>
</protein>
<dbReference type="Pfam" id="PF20594">
    <property type="entry name" value="DUF6794"/>
    <property type="match status" value="1"/>
</dbReference>
<gene>
    <name evidence="2" type="ORF">FGM00_15345</name>
</gene>
<keyword evidence="3" id="KW-1185">Reference proteome</keyword>
<dbReference type="Proteomes" id="UP000310017">
    <property type="component" value="Chromosome"/>
</dbReference>
<dbReference type="PROSITE" id="PS51257">
    <property type="entry name" value="PROKAR_LIPOPROTEIN"/>
    <property type="match status" value="1"/>
</dbReference>
<dbReference type="AlphaFoldDB" id="A0A5B7SXD1"/>
<feature type="domain" description="DUF6794" evidence="1">
    <location>
        <begin position="22"/>
        <end position="107"/>
    </location>
</feature>